<dbReference type="InterPro" id="IPR056603">
    <property type="entry name" value="HTH_NPRL3"/>
</dbReference>
<feature type="region of interest" description="Disordered" evidence="3">
    <location>
        <begin position="31"/>
        <end position="162"/>
    </location>
</feature>
<evidence type="ECO:0000256" key="2">
    <source>
        <dbReference type="RuleBase" id="RU368069"/>
    </source>
</evidence>
<feature type="compositionally biased region" description="Polar residues" evidence="3">
    <location>
        <begin position="111"/>
        <end position="128"/>
    </location>
</feature>
<gene>
    <name evidence="6" type="primary">NPR3</name>
    <name evidence="6" type="ORF">DNF11_0435</name>
</gene>
<evidence type="ECO:0000313" key="7">
    <source>
        <dbReference type="Proteomes" id="UP000269793"/>
    </source>
</evidence>
<feature type="domain" description="GATOR1 complex protein NPRL3 C-terminal HTH" evidence="5">
    <location>
        <begin position="666"/>
        <end position="726"/>
    </location>
</feature>
<dbReference type="Proteomes" id="UP000269793">
    <property type="component" value="Chromosome I"/>
</dbReference>
<comment type="function">
    <text evidence="2">Mediates inactivation of the TORC1 complex in response to amino acid starvation. Required for meiotic nuclear division.</text>
</comment>
<feature type="compositionally biased region" description="Basic and acidic residues" evidence="3">
    <location>
        <begin position="599"/>
        <end position="608"/>
    </location>
</feature>
<dbReference type="PANTHER" id="PTHR13153">
    <property type="entry name" value="CGTHBA PROTEIN -14 GENE PROTEIN"/>
    <property type="match status" value="1"/>
</dbReference>
<dbReference type="GO" id="GO:0005774">
    <property type="term" value="C:vacuolar membrane"/>
    <property type="evidence" value="ECO:0007669"/>
    <property type="project" value="UniProtKB-SubCell"/>
</dbReference>
<evidence type="ECO:0000259" key="5">
    <source>
        <dbReference type="Pfam" id="PF24064"/>
    </source>
</evidence>
<proteinExistence type="inferred from homology"/>
<feature type="signal peptide" evidence="4">
    <location>
        <begin position="1"/>
        <end position="18"/>
    </location>
</feature>
<dbReference type="STRING" id="425264.A0A3G2S0C1"/>
<evidence type="ECO:0000313" key="6">
    <source>
        <dbReference type="EMBL" id="AYO41385.1"/>
    </source>
</evidence>
<evidence type="ECO:0000256" key="4">
    <source>
        <dbReference type="SAM" id="SignalP"/>
    </source>
</evidence>
<dbReference type="Pfam" id="PF03666">
    <property type="entry name" value="NPR3"/>
    <property type="match status" value="1"/>
</dbReference>
<sequence length="732" mass="84308">MSKSPLLAVMLIVSTVRGTNIAFHWPPSLRNSRHLDQVHDGRPMAHDDDDESNSLSDDYSDDCNSTSSEDSFNEDAARIGYEEEERLPRSSAGSRFMRDSSFSAMGRMRSTAGSSRARSQTRPRTTASPDARENSGRSRSRSRAPPPYAFPSPSHTASNPKHEHGYHFASFAGFELGMLASILIPRTQQCHQRFEMTIDDLTFLGHPVAEEHQPSHAKHAETSIFNLVFVFDRLNMFPSIRFVETQHWLQLYYTIIFKLTAVLAMEEARAKYVSEESYKLIQIREDALQEGSSIEECTKFCLEESTLATILRDVYRCVKKNHDLEVNINNRFRMILKIPPLLQQSNKAIKATELQPVYDIHDNIILRGDQPEPFDSTPLPLYQNAPLRSVLQEWSQSTGPFLLPWKTLLLPEDVFDPVLSRYTKSEIQNLVNMFDPSPSGFKTFAETADLLQWDLYKNVYPLIRHLIYYKSAQVIDVPRLQNLYTIHPLFDAEDLPTLNDKWQQKFPRMVPLNKFVTALSSSLRPFASHCRALGAGSAAFNMLVWLLREKVIAQTHVYLRLFITERDQLRAVELRKNRRERQLRFPSHHADVTSPERQAPSDRSHARVKLETPTSFVPEWPTNNKTSTIQSQKNVLAMDVEDDHVDDLLPQGKPCPVMIPEPARASRTESEWISALLHGRHSWYSYWLIRLFPYMNGMHSVDEMVAREKIRRRDLKSLLTEFDANILHFYHP</sequence>
<dbReference type="InterPro" id="IPR005365">
    <property type="entry name" value="Npr3"/>
</dbReference>
<dbReference type="GO" id="GO:0051321">
    <property type="term" value="P:meiotic cell cycle"/>
    <property type="evidence" value="ECO:0007669"/>
    <property type="project" value="UniProtKB-UniRule"/>
</dbReference>
<feature type="chain" id="PRO_5018122184" description="Nitrogen permease regulator 3" evidence="4">
    <location>
        <begin position="19"/>
        <end position="732"/>
    </location>
</feature>
<dbReference type="GO" id="GO:0034198">
    <property type="term" value="P:cellular response to amino acid starvation"/>
    <property type="evidence" value="ECO:0007669"/>
    <property type="project" value="TreeGrafter"/>
</dbReference>
<dbReference type="EMBL" id="CP033148">
    <property type="protein sequence ID" value="AYO41385.1"/>
    <property type="molecule type" value="Genomic_DNA"/>
</dbReference>
<comment type="similarity">
    <text evidence="1 2">Belongs to the NPR3 family.</text>
</comment>
<dbReference type="AlphaFoldDB" id="A0A3G2S0C1"/>
<keyword evidence="2 4" id="KW-0732">Signal</keyword>
<evidence type="ECO:0000256" key="3">
    <source>
        <dbReference type="SAM" id="MobiDB-lite"/>
    </source>
</evidence>
<protein>
    <recommendedName>
        <fullName evidence="2">Nitrogen permease regulator 3</fullName>
    </recommendedName>
    <alternativeName>
        <fullName evidence="2">Required for meiotic nuclear division protein 11</fullName>
    </alternativeName>
</protein>
<feature type="region of interest" description="Disordered" evidence="3">
    <location>
        <begin position="583"/>
        <end position="608"/>
    </location>
</feature>
<evidence type="ECO:0000256" key="1">
    <source>
        <dbReference type="ARBA" id="ARBA00010546"/>
    </source>
</evidence>
<accession>A0A3G2S0C1</accession>
<keyword evidence="2" id="KW-0469">Meiosis</keyword>
<dbReference type="GO" id="GO:0038202">
    <property type="term" value="P:TORC1 signaling"/>
    <property type="evidence" value="ECO:0007669"/>
    <property type="project" value="TreeGrafter"/>
</dbReference>
<dbReference type="Pfam" id="PF24064">
    <property type="entry name" value="HTH_NPRL3"/>
    <property type="match status" value="1"/>
</dbReference>
<name>A0A3G2S0C1_MALR7</name>
<reference evidence="6 7" key="1">
    <citation type="submission" date="2018-10" db="EMBL/GenBank/DDBJ databases">
        <title>Complete genome sequence of Malassezia restricta CBS 7877.</title>
        <authorList>
            <person name="Morand S.C."/>
            <person name="Bertignac M."/>
            <person name="Iltis A."/>
            <person name="Kolder I."/>
            <person name="Pirovano W."/>
            <person name="Jourdain R."/>
            <person name="Clavaud C."/>
        </authorList>
    </citation>
    <scope>NUCLEOTIDE SEQUENCE [LARGE SCALE GENOMIC DNA]</scope>
    <source>
        <strain evidence="6 7">CBS 7877</strain>
    </source>
</reference>
<comment type="subcellular location">
    <subcellularLocation>
        <location evidence="2">Vacuole membrane</location>
        <topology evidence="2">Peripheral membrane protein</topology>
    </subcellularLocation>
</comment>
<dbReference type="GO" id="GO:1990130">
    <property type="term" value="C:GATOR1 complex"/>
    <property type="evidence" value="ECO:0007669"/>
    <property type="project" value="TreeGrafter"/>
</dbReference>
<keyword evidence="7" id="KW-1185">Reference proteome</keyword>
<dbReference type="GO" id="GO:0010508">
    <property type="term" value="P:positive regulation of autophagy"/>
    <property type="evidence" value="ECO:0007669"/>
    <property type="project" value="TreeGrafter"/>
</dbReference>
<dbReference type="VEuPathDB" id="FungiDB:DNF11_0435"/>
<feature type="compositionally biased region" description="Basic and acidic residues" evidence="3">
    <location>
        <begin position="33"/>
        <end position="46"/>
    </location>
</feature>
<dbReference type="GO" id="GO:1904262">
    <property type="term" value="P:negative regulation of TORC1 signaling"/>
    <property type="evidence" value="ECO:0007669"/>
    <property type="project" value="TreeGrafter"/>
</dbReference>
<dbReference type="OrthoDB" id="18648at2759"/>
<organism evidence="6 7">
    <name type="scientific">Malassezia restricta (strain ATCC 96810 / NBRC 103918 / CBS 7877)</name>
    <name type="common">Seborrheic dermatitis infection agent</name>
    <dbReference type="NCBI Taxonomy" id="425264"/>
    <lineage>
        <taxon>Eukaryota</taxon>
        <taxon>Fungi</taxon>
        <taxon>Dikarya</taxon>
        <taxon>Basidiomycota</taxon>
        <taxon>Ustilaginomycotina</taxon>
        <taxon>Malasseziomycetes</taxon>
        <taxon>Malasseziales</taxon>
        <taxon>Malasseziaceae</taxon>
        <taxon>Malassezia</taxon>
    </lineage>
</organism>
<dbReference type="PANTHER" id="PTHR13153:SF5">
    <property type="entry name" value="GATOR COMPLEX PROTEIN NPRL3"/>
    <property type="match status" value="1"/>
</dbReference>